<evidence type="ECO:0000256" key="1">
    <source>
        <dbReference type="SAM" id="MobiDB-lite"/>
    </source>
</evidence>
<accession>G2WZC6</accession>
<evidence type="ECO:0000313" key="2">
    <source>
        <dbReference type="EMBL" id="EGY21928.1"/>
    </source>
</evidence>
<dbReference type="EMBL" id="DS572699">
    <property type="protein sequence ID" value="EGY21928.1"/>
    <property type="molecule type" value="Genomic_DNA"/>
</dbReference>
<gene>
    <name evidence="2" type="ORF">VDAG_03368</name>
</gene>
<dbReference type="RefSeq" id="XP_009655528.1">
    <property type="nucleotide sequence ID" value="XM_009657233.1"/>
</dbReference>
<name>G2WZC6_VERDV</name>
<organism evidence="2 3">
    <name type="scientific">Verticillium dahliae (strain VdLs.17 / ATCC MYA-4575 / FGSC 10137)</name>
    <name type="common">Verticillium wilt</name>
    <dbReference type="NCBI Taxonomy" id="498257"/>
    <lineage>
        <taxon>Eukaryota</taxon>
        <taxon>Fungi</taxon>
        <taxon>Dikarya</taxon>
        <taxon>Ascomycota</taxon>
        <taxon>Pezizomycotina</taxon>
        <taxon>Sordariomycetes</taxon>
        <taxon>Hypocreomycetidae</taxon>
        <taxon>Glomerellales</taxon>
        <taxon>Plectosphaerellaceae</taxon>
        <taxon>Verticillium</taxon>
    </lineage>
</organism>
<protein>
    <submittedName>
        <fullName evidence="2">Uncharacterized protein</fullName>
    </submittedName>
</protein>
<dbReference type="AlphaFoldDB" id="G2WZC6"/>
<proteinExistence type="predicted"/>
<keyword evidence="3" id="KW-1185">Reference proteome</keyword>
<dbReference type="Proteomes" id="UP000001611">
    <property type="component" value="Chromosome 6"/>
</dbReference>
<feature type="compositionally biased region" description="Polar residues" evidence="1">
    <location>
        <begin position="1"/>
        <end position="10"/>
    </location>
</feature>
<evidence type="ECO:0000313" key="3">
    <source>
        <dbReference type="Proteomes" id="UP000001611"/>
    </source>
</evidence>
<dbReference type="KEGG" id="vda:VDAG_03368"/>
<dbReference type="HOGENOM" id="CLU_076696_0_0_1"/>
<dbReference type="InParanoid" id="G2WZC6"/>
<dbReference type="GeneID" id="20704831"/>
<reference evidence="2 3" key="1">
    <citation type="submission" date="2008-03" db="EMBL/GenBank/DDBJ databases">
        <title>The Genome Sequence of Verticillium dahliae VdLs.17.</title>
        <authorList>
            <consortium name="The Broad Institute Genome Sequencing Platform"/>
            <person name="Ma L.-J.J."/>
            <person name="Klosterman S.J."/>
            <person name="Subbarao K."/>
            <person name="Dobinson K."/>
            <person name="Veronese P."/>
            <person name="Kang S."/>
            <person name="Gold S.E."/>
            <person name="Young S."/>
            <person name="Jaffe D."/>
            <person name="Gnerre S."/>
            <person name="Berlin A."/>
            <person name="Heiman D."/>
            <person name="Hepburn T."/>
            <person name="Sykes S."/>
            <person name="Alvarado L."/>
            <person name="Kodira C.D."/>
            <person name="Lander E."/>
            <person name="Galagan J."/>
            <person name="Nusbaum C."/>
            <person name="Birren B."/>
        </authorList>
    </citation>
    <scope>NUCLEOTIDE SEQUENCE [LARGE SCALE GENOMIC DNA]</scope>
    <source>
        <strain evidence="3">VdLs.17 / ATCC MYA-4575 / FGSC 10137</strain>
    </source>
</reference>
<feature type="region of interest" description="Disordered" evidence="1">
    <location>
        <begin position="259"/>
        <end position="279"/>
    </location>
</feature>
<sequence length="315" mass="35673">MKQPKTTGLSSDAGHMPDEGCTDMQPPQQHDPAWYISTNRWFCEHCLCSHPISANDLPTSSKNYSSCHWKNPNFYRGVEISSIVAARYYNLQDHHKQIILRNVQHFDMLDFEARRHLRHLLRIATFQIQGGDLPLTLKVTPRVVKQQKSGTSTTKLLIKYRWTYTPADQRVITVTDLKAIKLCTHVGFQHNVADALLDPTSITSRMKAALCTPHGSVQTSKLPIRSGFCRDCHLEYTVGQWIGDKRVLVVAWQDISPHDPALDSTNPTQTPDDGGHMPISGLFEESRQVFTPPAEAAKHSKTRLERIKDCLKKIV</sequence>
<feature type="region of interest" description="Disordered" evidence="1">
    <location>
        <begin position="1"/>
        <end position="28"/>
    </location>
</feature>